<feature type="signal peptide" evidence="1">
    <location>
        <begin position="1"/>
        <end position="19"/>
    </location>
</feature>
<organism evidence="4 5">
    <name type="scientific">candidate division WOR-3 bacterium</name>
    <dbReference type="NCBI Taxonomy" id="2052148"/>
    <lineage>
        <taxon>Bacteria</taxon>
        <taxon>Bacteria division WOR-3</taxon>
    </lineage>
</organism>
<evidence type="ECO:0000313" key="4">
    <source>
        <dbReference type="EMBL" id="MBM3330535.1"/>
    </source>
</evidence>
<dbReference type="EMBL" id="VGIR01000005">
    <property type="protein sequence ID" value="MBM3330535.1"/>
    <property type="molecule type" value="Genomic_DNA"/>
</dbReference>
<feature type="domain" description="Peptidase M28" evidence="2">
    <location>
        <begin position="213"/>
        <end position="391"/>
    </location>
</feature>
<reference evidence="4" key="1">
    <citation type="submission" date="2019-03" db="EMBL/GenBank/DDBJ databases">
        <title>Lake Tanganyika Metagenome-Assembled Genomes (MAGs).</title>
        <authorList>
            <person name="Tran P."/>
        </authorList>
    </citation>
    <scope>NUCLEOTIDE SEQUENCE</scope>
    <source>
        <strain evidence="4">K_DeepCast_150m_m2_040</strain>
    </source>
</reference>
<dbReference type="Gene3D" id="2.60.40.4070">
    <property type="match status" value="1"/>
</dbReference>
<gene>
    <name evidence="4" type="ORF">FJY68_01630</name>
</gene>
<dbReference type="Proteomes" id="UP000779900">
    <property type="component" value="Unassembled WGS sequence"/>
</dbReference>
<dbReference type="InterPro" id="IPR007484">
    <property type="entry name" value="Peptidase_M28"/>
</dbReference>
<sequence length="520" mass="55617">MLRKSFLLIVTVAASLAGAAEFLGLVPNSTPEDLAGRYTIVGVTSHGVLILSGEAADGDFAALHGRLLAENPKAHRYHTVRLLADSSRADLAAVSRILDFDGEQYLVEVDPDAIESFLAVPAMRGRISLDGWVMGTPAPELPRVLSNPTIERIVARVSPDSVLAFVQRLQDFGNRYALGESGKAAARWIAGRFRDWGCDTVILQDHDADYAPNVVGVRYGSDGRRQTYAVIDGHFDGIPWSPGADDNASGAVSAIEACRVTQGFQFRRDLRFIAFSAEELGLGSPYYAGQARNRGDSILGVLNFDMIGYADSVPEDLEVIGKIANPACEPLCDLFMAAADTYTTLNCNKRMMTDMPYSDHASFWNNGYVALCGSEDFWPPNPYYHSPGDSIGAGYNDNGFCTEVIRAGVAALATLGEPLPAGVSSSAPFDLLSGSTYGLVLQPNPVRGTAQVRFSLRQASSVKLEAYDRSGRGLATLASGSASAGAHSATWDTRDVPTGIYFLRLTAAGGQRSLKVVVGR</sequence>
<name>A0A937XG94_UNCW3</name>
<dbReference type="GO" id="GO:0008235">
    <property type="term" value="F:metalloexopeptidase activity"/>
    <property type="evidence" value="ECO:0007669"/>
    <property type="project" value="InterPro"/>
</dbReference>
<evidence type="ECO:0000259" key="2">
    <source>
        <dbReference type="Pfam" id="PF04389"/>
    </source>
</evidence>
<evidence type="ECO:0000313" key="5">
    <source>
        <dbReference type="Proteomes" id="UP000779900"/>
    </source>
</evidence>
<keyword evidence="1" id="KW-0732">Signal</keyword>
<dbReference type="InterPro" id="IPR045175">
    <property type="entry name" value="M28_fam"/>
</dbReference>
<dbReference type="Pfam" id="PF18962">
    <property type="entry name" value="Por_Secre_tail"/>
    <property type="match status" value="1"/>
</dbReference>
<evidence type="ECO:0000256" key="1">
    <source>
        <dbReference type="SAM" id="SignalP"/>
    </source>
</evidence>
<dbReference type="Pfam" id="PF04389">
    <property type="entry name" value="Peptidase_M28"/>
    <property type="match status" value="1"/>
</dbReference>
<protein>
    <submittedName>
        <fullName evidence="4">M20/M25/M40 family metallo-hydrolase</fullName>
    </submittedName>
</protein>
<dbReference type="SUPFAM" id="SSF53187">
    <property type="entry name" value="Zn-dependent exopeptidases"/>
    <property type="match status" value="1"/>
</dbReference>
<dbReference type="PANTHER" id="PTHR12147">
    <property type="entry name" value="METALLOPEPTIDASE M28 FAMILY MEMBER"/>
    <property type="match status" value="1"/>
</dbReference>
<dbReference type="AlphaFoldDB" id="A0A937XG94"/>
<dbReference type="PANTHER" id="PTHR12147:SF26">
    <property type="entry name" value="PEPTIDASE M28 DOMAIN-CONTAINING PROTEIN"/>
    <property type="match status" value="1"/>
</dbReference>
<dbReference type="NCBIfam" id="TIGR04183">
    <property type="entry name" value="Por_Secre_tail"/>
    <property type="match status" value="1"/>
</dbReference>
<proteinExistence type="predicted"/>
<comment type="caution">
    <text evidence="4">The sequence shown here is derived from an EMBL/GenBank/DDBJ whole genome shotgun (WGS) entry which is preliminary data.</text>
</comment>
<evidence type="ECO:0000259" key="3">
    <source>
        <dbReference type="Pfam" id="PF18962"/>
    </source>
</evidence>
<dbReference type="GO" id="GO:0006508">
    <property type="term" value="P:proteolysis"/>
    <property type="evidence" value="ECO:0007669"/>
    <property type="project" value="InterPro"/>
</dbReference>
<dbReference type="InterPro" id="IPR026444">
    <property type="entry name" value="Secre_tail"/>
</dbReference>
<feature type="chain" id="PRO_5037658158" evidence="1">
    <location>
        <begin position="20"/>
        <end position="520"/>
    </location>
</feature>
<dbReference type="Gene3D" id="3.40.630.10">
    <property type="entry name" value="Zn peptidases"/>
    <property type="match status" value="1"/>
</dbReference>
<accession>A0A937XG94</accession>
<feature type="domain" description="Secretion system C-terminal sorting" evidence="3">
    <location>
        <begin position="443"/>
        <end position="518"/>
    </location>
</feature>